<dbReference type="SUPFAM" id="SSF57667">
    <property type="entry name" value="beta-beta-alpha zinc fingers"/>
    <property type="match status" value="2"/>
</dbReference>
<evidence type="ECO:0000256" key="10">
    <source>
        <dbReference type="ARBA" id="ARBA00023242"/>
    </source>
</evidence>
<evidence type="ECO:0000313" key="15">
    <source>
        <dbReference type="Proteomes" id="UP001266305"/>
    </source>
</evidence>
<dbReference type="InterPro" id="IPR013087">
    <property type="entry name" value="Znf_C2H2_type"/>
</dbReference>
<gene>
    <name evidence="14" type="ORF">P7K49_020447</name>
</gene>
<keyword evidence="4" id="KW-0677">Repeat</keyword>
<dbReference type="EMBL" id="JASSZA010000009">
    <property type="protein sequence ID" value="KAK2102780.1"/>
    <property type="molecule type" value="Genomic_DNA"/>
</dbReference>
<evidence type="ECO:0000256" key="7">
    <source>
        <dbReference type="ARBA" id="ARBA00023015"/>
    </source>
</evidence>
<dbReference type="Proteomes" id="UP001266305">
    <property type="component" value="Unassembled WGS sequence"/>
</dbReference>
<name>A0ABQ9V179_SAGOE</name>
<evidence type="ECO:0000313" key="14">
    <source>
        <dbReference type="EMBL" id="KAK2102780.1"/>
    </source>
</evidence>
<evidence type="ECO:0000256" key="4">
    <source>
        <dbReference type="ARBA" id="ARBA00022737"/>
    </source>
</evidence>
<comment type="similarity">
    <text evidence="2">Belongs to the krueppel C2H2-type zinc-finger protein family.</text>
</comment>
<keyword evidence="5 11" id="KW-0863">Zinc-finger</keyword>
<feature type="chain" id="PRO_5046538648" description="C2H2-type domain-containing protein" evidence="12">
    <location>
        <begin position="21"/>
        <end position="261"/>
    </location>
</feature>
<reference evidence="14 15" key="1">
    <citation type="submission" date="2023-05" db="EMBL/GenBank/DDBJ databases">
        <title>B98-5 Cell Line De Novo Hybrid Assembly: An Optical Mapping Approach.</title>
        <authorList>
            <person name="Kananen K."/>
            <person name="Auerbach J.A."/>
            <person name="Kautto E."/>
            <person name="Blachly J.S."/>
        </authorList>
    </citation>
    <scope>NUCLEOTIDE SEQUENCE [LARGE SCALE GENOMIC DNA]</scope>
    <source>
        <strain evidence="14">B95-8</strain>
        <tissue evidence="14">Cell line</tissue>
    </source>
</reference>
<keyword evidence="12" id="KW-0732">Signal</keyword>
<evidence type="ECO:0000256" key="12">
    <source>
        <dbReference type="SAM" id="SignalP"/>
    </source>
</evidence>
<dbReference type="PANTHER" id="PTHR24388">
    <property type="entry name" value="ZINC FINGER PROTEIN"/>
    <property type="match status" value="1"/>
</dbReference>
<keyword evidence="7" id="KW-0805">Transcription regulation</keyword>
<keyword evidence="9" id="KW-0804">Transcription</keyword>
<feature type="domain" description="C2H2-type" evidence="13">
    <location>
        <begin position="108"/>
        <end position="138"/>
    </location>
</feature>
<keyword evidence="3" id="KW-0479">Metal-binding</keyword>
<evidence type="ECO:0000259" key="13">
    <source>
        <dbReference type="PROSITE" id="PS50157"/>
    </source>
</evidence>
<evidence type="ECO:0000256" key="9">
    <source>
        <dbReference type="ARBA" id="ARBA00023163"/>
    </source>
</evidence>
<comment type="subcellular location">
    <subcellularLocation>
        <location evidence="1">Nucleus</location>
    </subcellularLocation>
</comment>
<evidence type="ECO:0000256" key="5">
    <source>
        <dbReference type="ARBA" id="ARBA00022771"/>
    </source>
</evidence>
<evidence type="ECO:0000256" key="1">
    <source>
        <dbReference type="ARBA" id="ARBA00004123"/>
    </source>
</evidence>
<dbReference type="Pfam" id="PF00096">
    <property type="entry name" value="zf-C2H2"/>
    <property type="match status" value="1"/>
</dbReference>
<keyword evidence="8" id="KW-0238">DNA-binding</keyword>
<feature type="signal peptide" evidence="12">
    <location>
        <begin position="1"/>
        <end position="20"/>
    </location>
</feature>
<evidence type="ECO:0000256" key="2">
    <source>
        <dbReference type="ARBA" id="ARBA00006991"/>
    </source>
</evidence>
<sequence length="261" mass="28480">MKMPTMVPLSLLSVPQLSGAGGGGGEAGAGGGATAVAAGGVVTTTASGKRIRKNHAREVCGKAFGDVYHLNRHKLSHSDEKPYQCPVCQQRKDRMSYHVRSHDGAVHKPCDGSHCGKSFSRPDHLNGHVRQVHSTEPFKREKREATFATKDRLRAHTVRPEEKVPCHVCGKMLSSAYISDHMKVNSQGPHHVCELCNKDLTPHKRVPSVVLKSSGQWAGVVEDRSSHCPYPLSSLQTRALSSQGLVSLFPQWGREERKEGD</sequence>
<comment type="caution">
    <text evidence="14">The sequence shown here is derived from an EMBL/GenBank/DDBJ whole genome shotgun (WGS) entry which is preliminary data.</text>
</comment>
<accession>A0ABQ9V179</accession>
<dbReference type="InterPro" id="IPR050527">
    <property type="entry name" value="Snail/Krueppel_Znf"/>
</dbReference>
<dbReference type="InterPro" id="IPR036236">
    <property type="entry name" value="Znf_C2H2_sf"/>
</dbReference>
<proteinExistence type="inferred from homology"/>
<evidence type="ECO:0000256" key="11">
    <source>
        <dbReference type="PROSITE-ProRule" id="PRU00042"/>
    </source>
</evidence>
<dbReference type="SMART" id="SM00355">
    <property type="entry name" value="ZnF_C2H2"/>
    <property type="match status" value="3"/>
</dbReference>
<evidence type="ECO:0000256" key="3">
    <source>
        <dbReference type="ARBA" id="ARBA00022723"/>
    </source>
</evidence>
<keyword evidence="10" id="KW-0539">Nucleus</keyword>
<protein>
    <recommendedName>
        <fullName evidence="13">C2H2-type domain-containing protein</fullName>
    </recommendedName>
</protein>
<feature type="domain" description="C2H2-type" evidence="13">
    <location>
        <begin position="55"/>
        <end position="82"/>
    </location>
</feature>
<organism evidence="14 15">
    <name type="scientific">Saguinus oedipus</name>
    <name type="common">Cotton-top tamarin</name>
    <name type="synonym">Oedipomidas oedipus</name>
    <dbReference type="NCBI Taxonomy" id="9490"/>
    <lineage>
        <taxon>Eukaryota</taxon>
        <taxon>Metazoa</taxon>
        <taxon>Chordata</taxon>
        <taxon>Craniata</taxon>
        <taxon>Vertebrata</taxon>
        <taxon>Euteleostomi</taxon>
        <taxon>Mammalia</taxon>
        <taxon>Eutheria</taxon>
        <taxon>Euarchontoglires</taxon>
        <taxon>Primates</taxon>
        <taxon>Haplorrhini</taxon>
        <taxon>Platyrrhini</taxon>
        <taxon>Cebidae</taxon>
        <taxon>Callitrichinae</taxon>
        <taxon>Saguinus</taxon>
    </lineage>
</organism>
<keyword evidence="6" id="KW-0862">Zinc</keyword>
<dbReference type="PROSITE" id="PS50157">
    <property type="entry name" value="ZINC_FINGER_C2H2_2"/>
    <property type="match status" value="2"/>
</dbReference>
<keyword evidence="15" id="KW-1185">Reference proteome</keyword>
<dbReference type="Gene3D" id="3.30.160.60">
    <property type="entry name" value="Classic Zinc Finger"/>
    <property type="match status" value="2"/>
</dbReference>
<dbReference type="PROSITE" id="PS00028">
    <property type="entry name" value="ZINC_FINGER_C2H2_1"/>
    <property type="match status" value="1"/>
</dbReference>
<evidence type="ECO:0000256" key="6">
    <source>
        <dbReference type="ARBA" id="ARBA00022833"/>
    </source>
</evidence>
<dbReference type="PANTHER" id="PTHR24388:SF96">
    <property type="entry name" value="GENE, 32687-RELATED"/>
    <property type="match status" value="1"/>
</dbReference>
<evidence type="ECO:0000256" key="8">
    <source>
        <dbReference type="ARBA" id="ARBA00023125"/>
    </source>
</evidence>